<name>A0A842HFS7_9BACT</name>
<comment type="caution">
    <text evidence="2">The sequence shown here is derived from an EMBL/GenBank/DDBJ whole genome shotgun (WGS) entry which is preliminary data.</text>
</comment>
<gene>
    <name evidence="2" type="ORF">H5P28_09175</name>
</gene>
<sequence>MIHRNHTTTVTSHNDAHPQPEFIRLPQPGARCPYTGLSRSTLNELILPSGVNQHKPPVKSVVQKKRNAIRGIRLIHYASLIDYLNGLATKAAQSYESSARPN</sequence>
<reference evidence="2 3" key="1">
    <citation type="submission" date="2020-07" db="EMBL/GenBank/DDBJ databases">
        <authorList>
            <person name="Feng X."/>
        </authorList>
    </citation>
    <scope>NUCLEOTIDE SEQUENCE [LARGE SCALE GENOMIC DNA]</scope>
    <source>
        <strain evidence="2 3">JCM31066</strain>
    </source>
</reference>
<evidence type="ECO:0000313" key="3">
    <source>
        <dbReference type="Proteomes" id="UP000546464"/>
    </source>
</evidence>
<dbReference type="Proteomes" id="UP000546464">
    <property type="component" value="Unassembled WGS sequence"/>
</dbReference>
<proteinExistence type="predicted"/>
<evidence type="ECO:0000313" key="2">
    <source>
        <dbReference type="EMBL" id="MBC2594427.1"/>
    </source>
</evidence>
<keyword evidence="3" id="KW-1185">Reference proteome</keyword>
<accession>A0A842HFS7</accession>
<feature type="region of interest" description="Disordered" evidence="1">
    <location>
        <begin position="1"/>
        <end position="20"/>
    </location>
</feature>
<organism evidence="2 3">
    <name type="scientific">Ruficoccus amylovorans</name>
    <dbReference type="NCBI Taxonomy" id="1804625"/>
    <lineage>
        <taxon>Bacteria</taxon>
        <taxon>Pseudomonadati</taxon>
        <taxon>Verrucomicrobiota</taxon>
        <taxon>Opitutia</taxon>
        <taxon>Puniceicoccales</taxon>
        <taxon>Cerasicoccaceae</taxon>
        <taxon>Ruficoccus</taxon>
    </lineage>
</organism>
<dbReference type="EMBL" id="JACHVB010000021">
    <property type="protein sequence ID" value="MBC2594427.1"/>
    <property type="molecule type" value="Genomic_DNA"/>
</dbReference>
<evidence type="ECO:0000256" key="1">
    <source>
        <dbReference type="SAM" id="MobiDB-lite"/>
    </source>
</evidence>
<dbReference type="AlphaFoldDB" id="A0A842HFS7"/>
<protein>
    <submittedName>
        <fullName evidence="2">Uncharacterized protein</fullName>
    </submittedName>
</protein>